<sequence length="312" mass="34961">MAKSITKEGDALDGLEGDMGALLTSENYIIVDIGANLTNKKFTRDLDSVVGRARDAGVHKIMVTGTTVQSSKEALRLTRLFPETLYSTAGVHPHEAKSWDEETEEALREILANHEVVAVGECGLDFNRNFSPQETQLEVFQKQVSLACSLKKPLFIHERDAHNEVLEVLRKYKDRLPPVVIHCFTGDASQAAAYLKEGCYIGLTGYVWKDKSEDGVRRILEDGIVPLDRLLVETDSPFMYPNTRASKLPPYVKEALTERSLTFLHRYCTFQRNEPCSLPVTIEMIAAYMKKKSDQVALQTTFNALKVFGLTT</sequence>
<name>A0A0P4VYM6_SCYOL</name>
<feature type="binding site" evidence="10">
    <location>
        <position position="121"/>
    </location>
    <ligand>
        <name>a divalent metal cation</name>
        <dbReference type="ChEBI" id="CHEBI:60240"/>
        <label>1</label>
    </ligand>
</feature>
<evidence type="ECO:0000256" key="5">
    <source>
        <dbReference type="ARBA" id="ARBA00022801"/>
    </source>
</evidence>
<keyword evidence="5" id="KW-0378">Hydrolase</keyword>
<dbReference type="EMBL" id="GDRN01103180">
    <property type="protein sequence ID" value="JAI58121.1"/>
    <property type="molecule type" value="Transcribed_RNA"/>
</dbReference>
<proteinExistence type="inferred from homology"/>
<dbReference type="GO" id="GO:0008310">
    <property type="term" value="F:single-stranded DNA 3'-5' DNA exonuclease activity"/>
    <property type="evidence" value="ECO:0007669"/>
    <property type="project" value="TreeGrafter"/>
</dbReference>
<evidence type="ECO:0000256" key="8">
    <source>
        <dbReference type="ARBA" id="ARBA00039767"/>
    </source>
</evidence>
<evidence type="ECO:0000256" key="3">
    <source>
        <dbReference type="ARBA" id="ARBA00022722"/>
    </source>
</evidence>
<dbReference type="PANTHER" id="PTHR10060:SF15">
    <property type="entry name" value="DEOXYRIBONUCLEASE TATDN1"/>
    <property type="match status" value="1"/>
</dbReference>
<dbReference type="InterPro" id="IPR032466">
    <property type="entry name" value="Metal_Hydrolase"/>
</dbReference>
<keyword evidence="3" id="KW-0540">Nuclease</keyword>
<keyword evidence="7" id="KW-0460">Magnesium</keyword>
<dbReference type="PANTHER" id="PTHR10060">
    <property type="entry name" value="TATD FAMILY DEOXYRIBONUCLEASE"/>
    <property type="match status" value="1"/>
</dbReference>
<dbReference type="FunFam" id="3.20.20.140:FF:000018">
    <property type="entry name" value="3'-5' ssDNA/RNA exonuclease TatD"/>
    <property type="match status" value="1"/>
</dbReference>
<comment type="similarity">
    <text evidence="1">Belongs to the metallo-dependent hydrolases superfamily. TatD-type hydrolase family.</text>
</comment>
<evidence type="ECO:0000313" key="11">
    <source>
        <dbReference type="EMBL" id="JAI58121.1"/>
    </source>
</evidence>
<dbReference type="SUPFAM" id="SSF51556">
    <property type="entry name" value="Metallo-dependent hydrolases"/>
    <property type="match status" value="1"/>
</dbReference>
<accession>A0A0P4VYM6</accession>
<dbReference type="Pfam" id="PF01026">
    <property type="entry name" value="TatD_DNase"/>
    <property type="match status" value="1"/>
</dbReference>
<evidence type="ECO:0000256" key="6">
    <source>
        <dbReference type="ARBA" id="ARBA00022839"/>
    </source>
</evidence>
<dbReference type="InterPro" id="IPR050891">
    <property type="entry name" value="TatD-type_Hydrolase"/>
</dbReference>
<organism evidence="11">
    <name type="scientific">Scylla olivacea</name>
    <name type="common">Orange mud crab</name>
    <name type="synonym">Cancer olivacea</name>
    <dbReference type="NCBI Taxonomy" id="85551"/>
    <lineage>
        <taxon>Eukaryota</taxon>
        <taxon>Metazoa</taxon>
        <taxon>Ecdysozoa</taxon>
        <taxon>Arthropoda</taxon>
        <taxon>Crustacea</taxon>
        <taxon>Multicrustacea</taxon>
        <taxon>Malacostraca</taxon>
        <taxon>Eumalacostraca</taxon>
        <taxon>Eucarida</taxon>
        <taxon>Decapoda</taxon>
        <taxon>Pleocyemata</taxon>
        <taxon>Brachyura</taxon>
        <taxon>Eubrachyura</taxon>
        <taxon>Portunoidea</taxon>
        <taxon>Portunidae</taxon>
        <taxon>Portuninae</taxon>
        <taxon>Scylla</taxon>
    </lineage>
</organism>
<dbReference type="GO" id="GO:0005829">
    <property type="term" value="C:cytosol"/>
    <property type="evidence" value="ECO:0007669"/>
    <property type="project" value="TreeGrafter"/>
</dbReference>
<evidence type="ECO:0000256" key="7">
    <source>
        <dbReference type="ARBA" id="ARBA00022842"/>
    </source>
</evidence>
<keyword evidence="2" id="KW-0963">Cytoplasm</keyword>
<protein>
    <recommendedName>
        <fullName evidence="8">Deoxyribonuclease TATDN1</fullName>
    </recommendedName>
</protein>
<keyword evidence="6" id="KW-0269">Exonuclease</keyword>
<comment type="function">
    <text evidence="9">Deoxyribonuclease which catalyzes (in vitro) the decatenation of kinetoplast DNA, which are circular DNA catenated to each other, producing linear DNA molecules. Plays an important role in chromosomal segregation and cell cycle progression during eye development probably via its DNA decatenation activity.</text>
</comment>
<evidence type="ECO:0000256" key="2">
    <source>
        <dbReference type="ARBA" id="ARBA00022490"/>
    </source>
</evidence>
<dbReference type="Gene3D" id="3.20.20.140">
    <property type="entry name" value="Metal-dependent hydrolases"/>
    <property type="match status" value="1"/>
</dbReference>
<reference evidence="11" key="1">
    <citation type="submission" date="2015-09" db="EMBL/GenBank/DDBJ databases">
        <title>Scylla olivacea transcriptome.</title>
        <authorList>
            <person name="Ikhwanuddin M."/>
        </authorList>
    </citation>
    <scope>NUCLEOTIDE SEQUENCE</scope>
</reference>
<feature type="binding site" evidence="10">
    <location>
        <position position="182"/>
    </location>
    <ligand>
        <name>a divalent metal cation</name>
        <dbReference type="ChEBI" id="CHEBI:60240"/>
        <label>2</label>
    </ligand>
</feature>
<dbReference type="PIRSF" id="PIRSF005902">
    <property type="entry name" value="DNase_TatD"/>
    <property type="match status" value="1"/>
</dbReference>
<dbReference type="GO" id="GO:0046872">
    <property type="term" value="F:metal ion binding"/>
    <property type="evidence" value="ECO:0007669"/>
    <property type="project" value="UniProtKB-KW"/>
</dbReference>
<keyword evidence="4 10" id="KW-0479">Metal-binding</keyword>
<feature type="binding site" evidence="10">
    <location>
        <position position="157"/>
    </location>
    <ligand>
        <name>a divalent metal cation</name>
        <dbReference type="ChEBI" id="CHEBI:60240"/>
        <label>2</label>
    </ligand>
</feature>
<dbReference type="InterPro" id="IPR001130">
    <property type="entry name" value="TatD-like"/>
</dbReference>
<evidence type="ECO:0000256" key="10">
    <source>
        <dbReference type="PIRSR" id="PIRSR005902-1"/>
    </source>
</evidence>
<evidence type="ECO:0000256" key="1">
    <source>
        <dbReference type="ARBA" id="ARBA00009275"/>
    </source>
</evidence>
<dbReference type="CDD" id="cd01310">
    <property type="entry name" value="TatD_DNAse"/>
    <property type="match status" value="1"/>
</dbReference>
<evidence type="ECO:0000256" key="4">
    <source>
        <dbReference type="ARBA" id="ARBA00022723"/>
    </source>
</evidence>
<evidence type="ECO:0000256" key="9">
    <source>
        <dbReference type="ARBA" id="ARBA00045223"/>
    </source>
</evidence>
<dbReference type="AlphaFoldDB" id="A0A0P4VYM6"/>
<feature type="binding site" evidence="10">
    <location>
        <position position="235"/>
    </location>
    <ligand>
        <name>a divalent metal cation</name>
        <dbReference type="ChEBI" id="CHEBI:60240"/>
        <label>1</label>
    </ligand>
</feature>